<feature type="compositionally biased region" description="Basic and acidic residues" evidence="1">
    <location>
        <begin position="178"/>
        <end position="189"/>
    </location>
</feature>
<evidence type="ECO:0000313" key="3">
    <source>
        <dbReference type="Proteomes" id="UP000784294"/>
    </source>
</evidence>
<evidence type="ECO:0000256" key="1">
    <source>
        <dbReference type="SAM" id="MobiDB-lite"/>
    </source>
</evidence>
<comment type="caution">
    <text evidence="2">The sequence shown here is derived from an EMBL/GenBank/DDBJ whole genome shotgun (WGS) entry which is preliminary data.</text>
</comment>
<accession>A0A3S5B1F3</accession>
<name>A0A3S5B1F3_9PLAT</name>
<reference evidence="2" key="1">
    <citation type="submission" date="2018-11" db="EMBL/GenBank/DDBJ databases">
        <authorList>
            <consortium name="Pathogen Informatics"/>
        </authorList>
    </citation>
    <scope>NUCLEOTIDE SEQUENCE</scope>
</reference>
<organism evidence="2 3">
    <name type="scientific">Protopolystoma xenopodis</name>
    <dbReference type="NCBI Taxonomy" id="117903"/>
    <lineage>
        <taxon>Eukaryota</taxon>
        <taxon>Metazoa</taxon>
        <taxon>Spiralia</taxon>
        <taxon>Lophotrochozoa</taxon>
        <taxon>Platyhelminthes</taxon>
        <taxon>Monogenea</taxon>
        <taxon>Polyopisthocotylea</taxon>
        <taxon>Polystomatidea</taxon>
        <taxon>Polystomatidae</taxon>
        <taxon>Protopolystoma</taxon>
    </lineage>
</organism>
<keyword evidence="3" id="KW-1185">Reference proteome</keyword>
<gene>
    <name evidence="2" type="ORF">PXEA_LOCUS31108</name>
</gene>
<dbReference type="EMBL" id="CAAALY010255636">
    <property type="protein sequence ID" value="VEL37668.1"/>
    <property type="molecule type" value="Genomic_DNA"/>
</dbReference>
<dbReference type="AlphaFoldDB" id="A0A3S5B1F3"/>
<proteinExistence type="predicted"/>
<dbReference type="Proteomes" id="UP000784294">
    <property type="component" value="Unassembled WGS sequence"/>
</dbReference>
<evidence type="ECO:0000313" key="2">
    <source>
        <dbReference type="EMBL" id="VEL37668.1"/>
    </source>
</evidence>
<protein>
    <submittedName>
        <fullName evidence="2">Uncharacterized protein</fullName>
    </submittedName>
</protein>
<feature type="region of interest" description="Disordered" evidence="1">
    <location>
        <begin position="143"/>
        <end position="189"/>
    </location>
</feature>
<sequence length="189" mass="19738">MKASLYIESLLPPELPRPCSQPFTDLDPLTCNTSAESLPPPPSPSLLEAMACLASGLDDRFLGPPSADAISGVVPSDASQTQDQFILRTDDMKQHHNGFFGVNISSNFGFNRGPINGKLVLHSCGSNGSGGCANNRISNCSSSGGGSFSSSSGEALFLPNDPLTDPDKGSSEASELPPGDRVERQSRPT</sequence>